<dbReference type="PANTHER" id="PTHR47035">
    <property type="entry name" value="OS11G0150450 PROTEIN"/>
    <property type="match status" value="1"/>
</dbReference>
<evidence type="ECO:0000256" key="2">
    <source>
        <dbReference type="SAM" id="Phobius"/>
    </source>
</evidence>
<keyword evidence="1" id="KW-0863">Zinc-finger</keyword>
<dbReference type="InterPro" id="IPR053070">
    <property type="entry name" value="RING-type_E3_ubiquitin-ligase"/>
</dbReference>
<dbReference type="Proteomes" id="UP000823775">
    <property type="component" value="Unassembled WGS sequence"/>
</dbReference>
<organism evidence="4 5">
    <name type="scientific">Datura stramonium</name>
    <name type="common">Jimsonweed</name>
    <name type="synonym">Common thornapple</name>
    <dbReference type="NCBI Taxonomy" id="4076"/>
    <lineage>
        <taxon>Eukaryota</taxon>
        <taxon>Viridiplantae</taxon>
        <taxon>Streptophyta</taxon>
        <taxon>Embryophyta</taxon>
        <taxon>Tracheophyta</taxon>
        <taxon>Spermatophyta</taxon>
        <taxon>Magnoliopsida</taxon>
        <taxon>eudicotyledons</taxon>
        <taxon>Gunneridae</taxon>
        <taxon>Pentapetalae</taxon>
        <taxon>asterids</taxon>
        <taxon>lamiids</taxon>
        <taxon>Solanales</taxon>
        <taxon>Solanaceae</taxon>
        <taxon>Solanoideae</taxon>
        <taxon>Datureae</taxon>
        <taxon>Datura</taxon>
    </lineage>
</organism>
<keyword evidence="1" id="KW-0862">Zinc</keyword>
<proteinExistence type="predicted"/>
<feature type="domain" description="RING-type" evidence="3">
    <location>
        <begin position="101"/>
        <end position="143"/>
    </location>
</feature>
<sequence>MFNSLEEYPYNFHWYFTKEKLHILLLSIIFSLPIFILITFLCFRFLHKRSSSSSQHDEESGVQTRQEHVGGLAAGTISALPIFMFKLSSSKNDNYNMESECSICLGCYEDEEIVKMMPKCGHGFHSLCLDKWLGNCSTCPLCRSSVDVDSSTTLLAACVALIAA</sequence>
<keyword evidence="1" id="KW-0479">Metal-binding</keyword>
<gene>
    <name evidence="4" type="ORF">HAX54_016636</name>
</gene>
<evidence type="ECO:0000313" key="4">
    <source>
        <dbReference type="EMBL" id="MCD9558936.1"/>
    </source>
</evidence>
<evidence type="ECO:0000256" key="1">
    <source>
        <dbReference type="PROSITE-ProRule" id="PRU00175"/>
    </source>
</evidence>
<comment type="caution">
    <text evidence="4">The sequence shown here is derived from an EMBL/GenBank/DDBJ whole genome shotgun (WGS) entry which is preliminary data.</text>
</comment>
<dbReference type="Pfam" id="PF13639">
    <property type="entry name" value="zf-RING_2"/>
    <property type="match status" value="1"/>
</dbReference>
<keyword evidence="2" id="KW-0472">Membrane</keyword>
<keyword evidence="2" id="KW-0812">Transmembrane</keyword>
<dbReference type="PROSITE" id="PS50089">
    <property type="entry name" value="ZF_RING_2"/>
    <property type="match status" value="1"/>
</dbReference>
<keyword evidence="5" id="KW-1185">Reference proteome</keyword>
<dbReference type="PANTHER" id="PTHR47035:SF3">
    <property type="entry name" value="OS11G0150450 PROTEIN"/>
    <property type="match status" value="1"/>
</dbReference>
<accession>A0ABS8UKV4</accession>
<dbReference type="Gene3D" id="3.30.40.10">
    <property type="entry name" value="Zinc/RING finger domain, C3HC4 (zinc finger)"/>
    <property type="match status" value="1"/>
</dbReference>
<evidence type="ECO:0000259" key="3">
    <source>
        <dbReference type="PROSITE" id="PS50089"/>
    </source>
</evidence>
<reference evidence="4 5" key="1">
    <citation type="journal article" date="2021" name="BMC Genomics">
        <title>Datura genome reveals duplications of psychoactive alkaloid biosynthetic genes and high mutation rate following tissue culture.</title>
        <authorList>
            <person name="Rajewski A."/>
            <person name="Carter-House D."/>
            <person name="Stajich J."/>
            <person name="Litt A."/>
        </authorList>
    </citation>
    <scope>NUCLEOTIDE SEQUENCE [LARGE SCALE GENOMIC DNA]</scope>
    <source>
        <strain evidence="4">AR-01</strain>
    </source>
</reference>
<protein>
    <recommendedName>
        <fullName evidence="3">RING-type domain-containing protein</fullName>
    </recommendedName>
</protein>
<dbReference type="EMBL" id="JACEIK010002080">
    <property type="protein sequence ID" value="MCD9558936.1"/>
    <property type="molecule type" value="Genomic_DNA"/>
</dbReference>
<evidence type="ECO:0000313" key="5">
    <source>
        <dbReference type="Proteomes" id="UP000823775"/>
    </source>
</evidence>
<name>A0ABS8UKV4_DATST</name>
<feature type="transmembrane region" description="Helical" evidence="2">
    <location>
        <begin position="20"/>
        <end position="46"/>
    </location>
</feature>
<dbReference type="SUPFAM" id="SSF57850">
    <property type="entry name" value="RING/U-box"/>
    <property type="match status" value="1"/>
</dbReference>
<dbReference type="InterPro" id="IPR013083">
    <property type="entry name" value="Znf_RING/FYVE/PHD"/>
</dbReference>
<keyword evidence="2" id="KW-1133">Transmembrane helix</keyword>
<dbReference type="InterPro" id="IPR001841">
    <property type="entry name" value="Znf_RING"/>
</dbReference>
<dbReference type="SMART" id="SM00184">
    <property type="entry name" value="RING"/>
    <property type="match status" value="1"/>
</dbReference>